<dbReference type="OMA" id="KLDNWNT"/>
<protein>
    <submittedName>
        <fullName evidence="4">Sperm flagellar protein 1-like isoform X1</fullName>
    </submittedName>
</protein>
<dbReference type="KEGG" id="bfo:118414708"/>
<dbReference type="PANTHER" id="PTHR12509">
    <property type="entry name" value="SPERMATOGENESIS-ASSOCIATED 4-RELATED"/>
    <property type="match status" value="1"/>
</dbReference>
<dbReference type="PROSITE" id="PS50021">
    <property type="entry name" value="CH"/>
    <property type="match status" value="1"/>
</dbReference>
<evidence type="ECO:0000313" key="3">
    <source>
        <dbReference type="Proteomes" id="UP000001554"/>
    </source>
</evidence>
<dbReference type="GO" id="GO:0008017">
    <property type="term" value="F:microtubule binding"/>
    <property type="evidence" value="ECO:0000318"/>
    <property type="project" value="GO_Central"/>
</dbReference>
<dbReference type="InterPro" id="IPR010441">
    <property type="entry name" value="CH_2"/>
</dbReference>
<reference evidence="4" key="2">
    <citation type="submission" date="2025-08" db="UniProtKB">
        <authorList>
            <consortium name="RefSeq"/>
        </authorList>
    </citation>
    <scope>IDENTIFICATION</scope>
    <source>
        <strain evidence="4">S238N-H82</strain>
        <tissue evidence="4">Testes</tissue>
    </source>
</reference>
<dbReference type="AlphaFoldDB" id="A0A9J7MPG4"/>
<dbReference type="GeneID" id="118414708"/>
<dbReference type="InterPro" id="IPR052111">
    <property type="entry name" value="Spermatogenesis_Ciliary_MAP"/>
</dbReference>
<proteinExistence type="predicted"/>
<dbReference type="Gene3D" id="1.10.418.10">
    <property type="entry name" value="Calponin-like domain"/>
    <property type="match status" value="1"/>
</dbReference>
<feature type="compositionally biased region" description="Gly residues" evidence="1">
    <location>
        <begin position="222"/>
        <end position="233"/>
    </location>
</feature>
<evidence type="ECO:0000259" key="2">
    <source>
        <dbReference type="PROSITE" id="PS50021"/>
    </source>
</evidence>
<feature type="domain" description="Calponin-homology (CH)" evidence="2">
    <location>
        <begin position="11"/>
        <end position="116"/>
    </location>
</feature>
<dbReference type="SUPFAM" id="SSF47576">
    <property type="entry name" value="Calponin-homology domain, CH-domain"/>
    <property type="match status" value="1"/>
</dbReference>
<dbReference type="PANTHER" id="PTHR12509:SF9">
    <property type="entry name" value="SPERM FLAGELLAR PROTEIN 1 ISOFORM X1"/>
    <property type="match status" value="1"/>
</dbReference>
<sequence>MEAAMAGELDEESLQELYSWIDEIPLSRPKKNITRDFSDGVMAAEIIRHFQPRMVDLHNYSPANSTQQKLSNWGTLNRKVFNKLNFQVPDDVMRAVCNCKPGVVEVVLNQLRLKIGAYMERRKKSADTEMKSPEGYNDYYHMNGHDLYGGGRSYLQDPYPLPGVQALPEGQTGQNTSRPPSLDVDPYPQFRDPRMQRAQMPKMSPRNGSMEGQDRWGREGKNGIGRHGGGVVNGKGQPTENGASERRRFCGGQVPRTRSMTRVNVDGLDPEVRLLLEEKEQAFLASQETVHILNAKIRRLEHLLHLKDIRIEDLNRKLGQYSQNGHS</sequence>
<feature type="region of interest" description="Disordered" evidence="1">
    <location>
        <begin position="222"/>
        <end position="246"/>
    </location>
</feature>
<dbReference type="Pfam" id="PF06294">
    <property type="entry name" value="CH_2"/>
    <property type="match status" value="1"/>
</dbReference>
<dbReference type="OrthoDB" id="193300at2759"/>
<evidence type="ECO:0000313" key="4">
    <source>
        <dbReference type="RefSeq" id="XP_035674796.1"/>
    </source>
</evidence>
<keyword evidence="3" id="KW-1185">Reference proteome</keyword>
<organism evidence="3 4">
    <name type="scientific">Branchiostoma floridae</name>
    <name type="common">Florida lancelet</name>
    <name type="synonym">Amphioxus</name>
    <dbReference type="NCBI Taxonomy" id="7739"/>
    <lineage>
        <taxon>Eukaryota</taxon>
        <taxon>Metazoa</taxon>
        <taxon>Chordata</taxon>
        <taxon>Cephalochordata</taxon>
        <taxon>Leptocardii</taxon>
        <taxon>Amphioxiformes</taxon>
        <taxon>Branchiostomatidae</taxon>
        <taxon>Branchiostoma</taxon>
    </lineage>
</organism>
<name>A0A9J7MPG4_BRAFL</name>
<dbReference type="Proteomes" id="UP000001554">
    <property type="component" value="Chromosome 4"/>
</dbReference>
<dbReference type="RefSeq" id="XP_035674796.1">
    <property type="nucleotide sequence ID" value="XM_035818903.1"/>
</dbReference>
<dbReference type="FunFam" id="1.10.418.10:FF:000059">
    <property type="entry name" value="RIKEN cDNA 6430531B16 gene"/>
    <property type="match status" value="1"/>
</dbReference>
<reference evidence="3" key="1">
    <citation type="journal article" date="2020" name="Nat. Ecol. Evol.">
        <title>Deeply conserved synteny resolves early events in vertebrate evolution.</title>
        <authorList>
            <person name="Simakov O."/>
            <person name="Marletaz F."/>
            <person name="Yue J.X."/>
            <person name="O'Connell B."/>
            <person name="Jenkins J."/>
            <person name="Brandt A."/>
            <person name="Calef R."/>
            <person name="Tung C.H."/>
            <person name="Huang T.K."/>
            <person name="Schmutz J."/>
            <person name="Satoh N."/>
            <person name="Yu J.K."/>
            <person name="Putnam N.H."/>
            <person name="Green R.E."/>
            <person name="Rokhsar D.S."/>
        </authorList>
    </citation>
    <scope>NUCLEOTIDE SEQUENCE [LARGE SCALE GENOMIC DNA]</scope>
    <source>
        <strain evidence="3">S238N-H82</strain>
    </source>
</reference>
<dbReference type="InterPro" id="IPR036872">
    <property type="entry name" value="CH_dom_sf"/>
</dbReference>
<dbReference type="GO" id="GO:0005930">
    <property type="term" value="C:axoneme"/>
    <property type="evidence" value="ECO:0000318"/>
    <property type="project" value="GO_Central"/>
</dbReference>
<evidence type="ECO:0000256" key="1">
    <source>
        <dbReference type="SAM" id="MobiDB-lite"/>
    </source>
</evidence>
<feature type="region of interest" description="Disordered" evidence="1">
    <location>
        <begin position="161"/>
        <end position="191"/>
    </location>
</feature>
<gene>
    <name evidence="4" type="primary">LOC118414708</name>
</gene>
<dbReference type="GO" id="GO:0051493">
    <property type="term" value="P:regulation of cytoskeleton organization"/>
    <property type="evidence" value="ECO:0000318"/>
    <property type="project" value="GO_Central"/>
</dbReference>
<dbReference type="InterPro" id="IPR001715">
    <property type="entry name" value="CH_dom"/>
</dbReference>
<accession>A0A9J7MPG4</accession>